<dbReference type="EMBL" id="QRUD01000054">
    <property type="protein sequence ID" value="RGR35572.1"/>
    <property type="molecule type" value="Genomic_DNA"/>
</dbReference>
<evidence type="ECO:0000313" key="11">
    <source>
        <dbReference type="EMBL" id="KAB6691077.1"/>
    </source>
</evidence>
<dbReference type="Proteomes" id="UP000095333">
    <property type="component" value="Unassembled WGS sequence"/>
</dbReference>
<dbReference type="Proteomes" id="UP000283429">
    <property type="component" value="Unassembled WGS sequence"/>
</dbReference>
<evidence type="ECO:0000313" key="38">
    <source>
        <dbReference type="Proteomes" id="UP000441522"/>
    </source>
</evidence>
<dbReference type="EMBL" id="WCXA01000006">
    <property type="protein sequence ID" value="KAB3865236.1"/>
    <property type="molecule type" value="Genomic_DNA"/>
</dbReference>
<evidence type="ECO:0000313" key="22">
    <source>
        <dbReference type="EMBL" id="RHJ80439.1"/>
    </source>
</evidence>
<dbReference type="EMBL" id="WCIF01000002">
    <property type="protein sequence ID" value="KAB5441543.1"/>
    <property type="molecule type" value="Genomic_DNA"/>
</dbReference>
<protein>
    <submittedName>
        <fullName evidence="3">Formiminotransferase-cyclodeaminase</fullName>
    </submittedName>
</protein>
<dbReference type="Proteomes" id="UP000283713">
    <property type="component" value="Unassembled WGS sequence"/>
</dbReference>
<dbReference type="EMBL" id="QRLF01000016">
    <property type="protein sequence ID" value="RHI91008.1"/>
    <property type="molecule type" value="Genomic_DNA"/>
</dbReference>
<evidence type="ECO:0000313" key="19">
    <source>
        <dbReference type="EMBL" id="RHD81071.1"/>
    </source>
</evidence>
<evidence type="ECO:0000313" key="8">
    <source>
        <dbReference type="EMBL" id="KAB6556491.1"/>
    </source>
</evidence>
<sequence length="37" mass="4348">MQLFHSSASMDVPYKPNSKEYELDKNYGMRPQLQRGT</sequence>
<evidence type="ECO:0000313" key="5">
    <source>
        <dbReference type="EMBL" id="KAB3865236.1"/>
    </source>
</evidence>
<evidence type="ECO:0000313" key="24">
    <source>
        <dbReference type="Proteomes" id="UP000095333"/>
    </source>
</evidence>
<gene>
    <name evidence="23" type="ORF">DW043_02220</name>
    <name evidence="22" type="ORF">DW105_02320</name>
    <name evidence="21" type="ORF">DW150_10700</name>
    <name evidence="20" type="ORF">DW193_20410</name>
    <name evidence="19" type="ORF">DW783_08575</name>
    <name evidence="18" type="ORF">DWX04_09230</name>
    <name evidence="17" type="ORF">DWY53_16765</name>
    <name evidence="16" type="ORF">DXC16_04145</name>
    <name evidence="15" type="ORF">DXC44_06740</name>
    <name evidence="14" type="ORF">DXD46_20755</name>
    <name evidence="2" type="ORF">ERS852457_02715</name>
    <name evidence="6" type="ORF">F9Z94_02655</name>
    <name evidence="13" type="ORF">FYJ30_03930</name>
    <name evidence="4" type="ORF">GAS29_19690</name>
    <name evidence="5" type="ORF">GAS37_04340</name>
    <name evidence="3" type="ORF">GAY01_11640</name>
    <name evidence="12" type="ORF">GAY17_14900</name>
    <name evidence="9" type="ORF">GAY76_04175</name>
    <name evidence="8" type="ORF">GAY79_19325</name>
    <name evidence="7" type="ORF">GAY98_15335</name>
    <name evidence="10" type="ORF">GAZ76_07075</name>
    <name evidence="11" type="ORF">GAZ92_14290</name>
</gene>
<evidence type="ECO:0000313" key="13">
    <source>
        <dbReference type="EMBL" id="MSS47489.1"/>
    </source>
</evidence>
<dbReference type="Proteomes" id="UP000469427">
    <property type="component" value="Unassembled WGS sequence"/>
</dbReference>
<evidence type="ECO:0000313" key="16">
    <source>
        <dbReference type="EMBL" id="RGM46720.1"/>
    </source>
</evidence>
<evidence type="ECO:0000313" key="3">
    <source>
        <dbReference type="EMBL" id="KAB3569786.1"/>
    </source>
</evidence>
<evidence type="ECO:0000313" key="28">
    <source>
        <dbReference type="Proteomes" id="UP000266497"/>
    </source>
</evidence>
<dbReference type="Proteomes" id="UP000283833">
    <property type="component" value="Unassembled WGS sequence"/>
</dbReference>
<dbReference type="EMBL" id="QSTG01000004">
    <property type="protein sequence ID" value="RGM46720.1"/>
    <property type="molecule type" value="Genomic_DNA"/>
</dbReference>
<dbReference type="EMBL" id="WDBI01000026">
    <property type="protein sequence ID" value="KAB6524681.1"/>
    <property type="molecule type" value="Genomic_DNA"/>
</dbReference>
<dbReference type="EMBL" id="WCWW01000063">
    <property type="protein sequence ID" value="KAB3852340.1"/>
    <property type="molecule type" value="Genomic_DNA"/>
</dbReference>
<feature type="region of interest" description="Disordered" evidence="1">
    <location>
        <begin position="1"/>
        <end position="37"/>
    </location>
</feature>
<evidence type="ECO:0000313" key="30">
    <source>
        <dbReference type="Proteomes" id="UP000283713"/>
    </source>
</evidence>
<evidence type="ECO:0000313" key="45">
    <source>
        <dbReference type="Proteomes" id="UP000470952"/>
    </source>
</evidence>
<dbReference type="Proteomes" id="UP000470952">
    <property type="component" value="Unassembled WGS sequence"/>
</dbReference>
<evidence type="ECO:0000313" key="33">
    <source>
        <dbReference type="Proteomes" id="UP000285777"/>
    </source>
</evidence>
<evidence type="ECO:0000313" key="43">
    <source>
        <dbReference type="Proteomes" id="UP000470332"/>
    </source>
</evidence>
<evidence type="ECO:0000313" key="14">
    <source>
        <dbReference type="EMBL" id="RGJ76631.1"/>
    </source>
</evidence>
<evidence type="ECO:0000313" key="44">
    <source>
        <dbReference type="Proteomes" id="UP000470777"/>
    </source>
</evidence>
<evidence type="ECO:0000313" key="17">
    <source>
        <dbReference type="EMBL" id="RGR35572.1"/>
    </source>
</evidence>
<reference evidence="6 40" key="5">
    <citation type="submission" date="2019-10" db="EMBL/GenBank/DDBJ databases">
        <title>Genome Sequence and Assembly of iSURF_14.</title>
        <authorList>
            <person name="Wucher B.R."/>
            <person name="Ruoff K.L."/>
            <person name="Price C.E."/>
            <person name="Valls R.R."/>
            <person name="O'Toole G.A."/>
        </authorList>
    </citation>
    <scope>NUCLEOTIDE SEQUENCE [LARGE SCALE GENOMIC DNA]</scope>
    <source>
        <strain evidence="6 40">ANK132K_3B</strain>
    </source>
</reference>
<evidence type="ECO:0000313" key="31">
    <source>
        <dbReference type="Proteomes" id="UP000283833"/>
    </source>
</evidence>
<evidence type="ECO:0000313" key="41">
    <source>
        <dbReference type="Proteomes" id="UP000462922"/>
    </source>
</evidence>
<dbReference type="EMBL" id="WCZV01000020">
    <property type="protein sequence ID" value="KAB6698352.1"/>
    <property type="molecule type" value="Genomic_DNA"/>
</dbReference>
<evidence type="ECO:0000313" key="35">
    <source>
        <dbReference type="Proteomes" id="UP000433382"/>
    </source>
</evidence>
<evidence type="ECO:0000313" key="21">
    <source>
        <dbReference type="EMBL" id="RHI91008.1"/>
    </source>
</evidence>
<dbReference type="EMBL" id="WDAY01000057">
    <property type="protein sequence ID" value="KAB6556491.1"/>
    <property type="molecule type" value="Genomic_DNA"/>
</dbReference>
<dbReference type="EMBL" id="QRXI01000009">
    <property type="protein sequence ID" value="RGT94441.1"/>
    <property type="molecule type" value="Genomic_DNA"/>
</dbReference>
<feature type="compositionally biased region" description="Basic and acidic residues" evidence="1">
    <location>
        <begin position="17"/>
        <end position="27"/>
    </location>
</feature>
<dbReference type="Proteomes" id="UP000283958">
    <property type="component" value="Unassembled WGS sequence"/>
</dbReference>
<evidence type="ECO:0000313" key="26">
    <source>
        <dbReference type="Proteomes" id="UP000261003"/>
    </source>
</evidence>
<dbReference type="EMBL" id="QRKA01000042">
    <property type="protein sequence ID" value="RHH73829.1"/>
    <property type="molecule type" value="Genomic_DNA"/>
</dbReference>
<evidence type="ECO:0000313" key="18">
    <source>
        <dbReference type="EMBL" id="RGT94441.1"/>
    </source>
</evidence>
<evidence type="ECO:0000313" key="12">
    <source>
        <dbReference type="EMBL" id="KAB6698352.1"/>
    </source>
</evidence>
<evidence type="ECO:0000313" key="27">
    <source>
        <dbReference type="Proteomes" id="UP000261278"/>
    </source>
</evidence>
<dbReference type="Proteomes" id="UP000285777">
    <property type="component" value="Unassembled WGS sequence"/>
</dbReference>
<evidence type="ECO:0000313" key="36">
    <source>
        <dbReference type="Proteomes" id="UP000437380"/>
    </source>
</evidence>
<dbReference type="EMBL" id="QSPP01000111">
    <property type="protein sequence ID" value="RGJ76631.1"/>
    <property type="molecule type" value="Genomic_DNA"/>
</dbReference>
<dbReference type="Proteomes" id="UP000470332">
    <property type="component" value="Unassembled WGS sequence"/>
</dbReference>
<dbReference type="Proteomes" id="UP000260640">
    <property type="component" value="Unassembled WGS sequence"/>
</dbReference>
<evidence type="ECO:0000313" key="42">
    <source>
        <dbReference type="Proteomes" id="UP000469427"/>
    </source>
</evidence>
<dbReference type="EMBL" id="QRMN01000003">
    <property type="protein sequence ID" value="RHJ80439.1"/>
    <property type="molecule type" value="Genomic_DNA"/>
</dbReference>
<evidence type="ECO:0000313" key="6">
    <source>
        <dbReference type="EMBL" id="KAB5441543.1"/>
    </source>
</evidence>
<dbReference type="EMBL" id="WDAX01000006">
    <property type="protein sequence ID" value="KAB6576047.1"/>
    <property type="molecule type" value="Genomic_DNA"/>
</dbReference>
<evidence type="ECO:0000313" key="7">
    <source>
        <dbReference type="EMBL" id="KAB6524681.1"/>
    </source>
</evidence>
<reference evidence="13 39" key="4">
    <citation type="submission" date="2019-09" db="EMBL/GenBank/DDBJ databases">
        <title>In-depth cultivation of the pig gut microbiome towards novel bacterial diversity and tailored functional studies.</title>
        <authorList>
            <person name="Wylensek D."/>
            <person name="Hitch T.C.A."/>
            <person name="Clavel T."/>
        </authorList>
    </citation>
    <scope>NUCLEOTIDE SEQUENCE [LARGE SCALE GENOMIC DNA]</scope>
    <source>
        <strain evidence="13 39">WCA-389-WT-3C</strain>
    </source>
</reference>
<dbReference type="Proteomes" id="UP000437380">
    <property type="component" value="Unassembled WGS sequence"/>
</dbReference>
<dbReference type="EMBL" id="QROB01000002">
    <property type="protein sequence ID" value="RHK90509.1"/>
    <property type="molecule type" value="Genomic_DNA"/>
</dbReference>
<evidence type="ECO:0000313" key="32">
    <source>
        <dbReference type="Proteomes" id="UP000283958"/>
    </source>
</evidence>
<evidence type="ECO:0000313" key="40">
    <source>
        <dbReference type="Proteomes" id="UP000462885"/>
    </source>
</evidence>
<reference evidence="25 26" key="2">
    <citation type="submission" date="2018-08" db="EMBL/GenBank/DDBJ databases">
        <title>A genome reference for cultivated species of the human gut microbiota.</title>
        <authorList>
            <person name="Zou Y."/>
            <person name="Xue W."/>
            <person name="Luo G."/>
        </authorList>
    </citation>
    <scope>NUCLEOTIDE SEQUENCE [LARGE SCALE GENOMIC DNA]</scope>
    <source>
        <strain evidence="18 31">AF18-14</strain>
        <strain evidence="17 28">AF25-30LB</strain>
        <strain evidence="23 34">AF39-8AT</strain>
        <strain evidence="22 32">AM09-18</strain>
        <strain evidence="21 33">AM13-21</strain>
        <strain evidence="20 30">AM16-6</strain>
        <strain evidence="19 29">AM30-40</strain>
        <strain evidence="16 26">OM08-13BH</strain>
        <strain evidence="15 27">TF05-18</strain>
        <strain evidence="14 25">TM05-16</strain>
    </source>
</reference>
<evidence type="ECO:0000313" key="10">
    <source>
        <dbReference type="EMBL" id="KAB6661047.1"/>
    </source>
</evidence>
<dbReference type="Proteomes" id="UP000261003">
    <property type="component" value="Unassembled WGS sequence"/>
</dbReference>
<dbReference type="GO" id="GO:0016740">
    <property type="term" value="F:transferase activity"/>
    <property type="evidence" value="ECO:0007669"/>
    <property type="project" value="UniProtKB-KW"/>
</dbReference>
<dbReference type="Proteomes" id="UP000441522">
    <property type="component" value="Unassembled WGS sequence"/>
</dbReference>
<evidence type="ECO:0000313" key="20">
    <source>
        <dbReference type="EMBL" id="RHH73829.1"/>
    </source>
</evidence>
<evidence type="ECO:0000256" key="1">
    <source>
        <dbReference type="SAM" id="MobiDB-lite"/>
    </source>
</evidence>
<dbReference type="Proteomes" id="UP000437431">
    <property type="component" value="Unassembled WGS sequence"/>
</dbReference>
<dbReference type="EMBL" id="WCZM01000016">
    <property type="protein sequence ID" value="KAB3569786.1"/>
    <property type="molecule type" value="Genomic_DNA"/>
</dbReference>
<evidence type="ECO:0000313" key="39">
    <source>
        <dbReference type="Proteomes" id="UP000460950"/>
    </source>
</evidence>
<dbReference type="EMBL" id="WCZY01000020">
    <property type="protein sequence ID" value="KAB6691077.1"/>
    <property type="molecule type" value="Genomic_DNA"/>
</dbReference>
<reference evidence="35 36" key="3">
    <citation type="journal article" date="2019" name="Nat. Med.">
        <title>A library of human gut bacterial isolates paired with longitudinal multiomics data enables mechanistic microbiome research.</title>
        <authorList>
            <person name="Poyet M."/>
            <person name="Groussin M."/>
            <person name="Gibbons S.M."/>
            <person name="Avila-Pacheco J."/>
            <person name="Jiang X."/>
            <person name="Kearney S.M."/>
            <person name="Perrotta A.R."/>
            <person name="Berdy B."/>
            <person name="Zhao S."/>
            <person name="Lieberman T.D."/>
            <person name="Swanson P.K."/>
            <person name="Smith M."/>
            <person name="Roesemann S."/>
            <person name="Alexander J.E."/>
            <person name="Rich S.A."/>
            <person name="Livny J."/>
            <person name="Vlamakis H."/>
            <person name="Clish C."/>
            <person name="Bullock K."/>
            <person name="Deik A."/>
            <person name="Scott J."/>
            <person name="Pierce K.A."/>
            <person name="Xavier R.J."/>
            <person name="Alm E.J."/>
        </authorList>
    </citation>
    <scope>NUCLEOTIDE SEQUENCE [LARGE SCALE GENOMIC DNA]</scope>
    <source>
        <strain evidence="9 41">BIOML-A110</strain>
        <strain evidence="8 37">BIOML-A111</strain>
        <strain evidence="7 42">BIOML-A122</strain>
        <strain evidence="4 38">BIOML-A5</strain>
        <strain evidence="3 35">BIOML-A73</strain>
        <strain evidence="12 36">BIOML-A82</strain>
        <strain evidence="11 44">BIOML-A85</strain>
        <strain evidence="5 43">BIOML-A9</strain>
        <strain evidence="10 45">BIOML-A93</strain>
    </source>
</reference>
<dbReference type="Proteomes" id="UP000462922">
    <property type="component" value="Unassembled WGS sequence"/>
</dbReference>
<dbReference type="Proteomes" id="UP000261278">
    <property type="component" value="Unassembled WGS sequence"/>
</dbReference>
<dbReference type="Proteomes" id="UP000462885">
    <property type="component" value="Unassembled WGS sequence"/>
</dbReference>
<dbReference type="Proteomes" id="UP000266497">
    <property type="component" value="Unassembled WGS sequence"/>
</dbReference>
<dbReference type="AlphaFoldDB" id="A0A174HTT3"/>
<keyword evidence="3" id="KW-0808">Transferase</keyword>
<dbReference type="EMBL" id="QSSN01000006">
    <property type="protein sequence ID" value="RGL87120.1"/>
    <property type="molecule type" value="Genomic_DNA"/>
</dbReference>
<dbReference type="EMBL" id="VULU01000005">
    <property type="protein sequence ID" value="MSS47489.1"/>
    <property type="molecule type" value="Genomic_DNA"/>
</dbReference>
<evidence type="ECO:0000313" key="37">
    <source>
        <dbReference type="Proteomes" id="UP000437431"/>
    </source>
</evidence>
<name>A0A174HTT3_PHOVU</name>
<evidence type="ECO:0000313" key="29">
    <source>
        <dbReference type="Proteomes" id="UP000283429"/>
    </source>
</evidence>
<dbReference type="Proteomes" id="UP000460950">
    <property type="component" value="Unassembled WGS sequence"/>
</dbReference>
<dbReference type="EMBL" id="QSJM01000021">
    <property type="protein sequence ID" value="RHD81071.1"/>
    <property type="molecule type" value="Genomic_DNA"/>
</dbReference>
<reference evidence="2 24" key="1">
    <citation type="submission" date="2015-09" db="EMBL/GenBank/DDBJ databases">
        <authorList>
            <consortium name="Pathogen Informatics"/>
        </authorList>
    </citation>
    <scope>NUCLEOTIDE SEQUENCE [LARGE SCALE GENOMIC DNA]</scope>
    <source>
        <strain evidence="2 24">2789STDY5834842</strain>
    </source>
</reference>
<evidence type="ECO:0000313" key="23">
    <source>
        <dbReference type="EMBL" id="RHK90509.1"/>
    </source>
</evidence>
<dbReference type="EMBL" id="WDAG01000006">
    <property type="protein sequence ID" value="KAB6661047.1"/>
    <property type="molecule type" value="Genomic_DNA"/>
</dbReference>
<dbReference type="Proteomes" id="UP000286392">
    <property type="component" value="Unassembled WGS sequence"/>
</dbReference>
<dbReference type="Proteomes" id="UP000433382">
    <property type="component" value="Unassembled WGS sequence"/>
</dbReference>
<dbReference type="Proteomes" id="UP000470777">
    <property type="component" value="Unassembled WGS sequence"/>
</dbReference>
<evidence type="ECO:0000313" key="34">
    <source>
        <dbReference type="Proteomes" id="UP000286392"/>
    </source>
</evidence>
<proteinExistence type="predicted"/>
<dbReference type="EMBL" id="CYZI01000017">
    <property type="protein sequence ID" value="CUO76329.1"/>
    <property type="molecule type" value="Genomic_DNA"/>
</dbReference>
<accession>A0A174HTT3</accession>
<organism evidence="2 24">
    <name type="scientific">Phocaeicola vulgatus</name>
    <name type="common">Bacteroides vulgatus</name>
    <dbReference type="NCBI Taxonomy" id="821"/>
    <lineage>
        <taxon>Bacteria</taxon>
        <taxon>Pseudomonadati</taxon>
        <taxon>Bacteroidota</taxon>
        <taxon>Bacteroidia</taxon>
        <taxon>Bacteroidales</taxon>
        <taxon>Bacteroidaceae</taxon>
        <taxon>Phocaeicola</taxon>
    </lineage>
</organism>
<evidence type="ECO:0000313" key="2">
    <source>
        <dbReference type="EMBL" id="CUO76329.1"/>
    </source>
</evidence>
<evidence type="ECO:0000313" key="9">
    <source>
        <dbReference type="EMBL" id="KAB6576047.1"/>
    </source>
</evidence>
<evidence type="ECO:0000313" key="4">
    <source>
        <dbReference type="EMBL" id="KAB3852340.1"/>
    </source>
</evidence>
<evidence type="ECO:0000313" key="15">
    <source>
        <dbReference type="EMBL" id="RGL87120.1"/>
    </source>
</evidence>
<evidence type="ECO:0000313" key="25">
    <source>
        <dbReference type="Proteomes" id="UP000260640"/>
    </source>
</evidence>